<reference evidence="2" key="1">
    <citation type="journal article" date="2021" name="Nat. Commun.">
        <title>Genetic determinants of endophytism in the Arabidopsis root mycobiome.</title>
        <authorList>
            <person name="Mesny F."/>
            <person name="Miyauchi S."/>
            <person name="Thiergart T."/>
            <person name="Pickel B."/>
            <person name="Atanasova L."/>
            <person name="Karlsson M."/>
            <person name="Huettel B."/>
            <person name="Barry K.W."/>
            <person name="Haridas S."/>
            <person name="Chen C."/>
            <person name="Bauer D."/>
            <person name="Andreopoulos W."/>
            <person name="Pangilinan J."/>
            <person name="LaButti K."/>
            <person name="Riley R."/>
            <person name="Lipzen A."/>
            <person name="Clum A."/>
            <person name="Drula E."/>
            <person name="Henrissat B."/>
            <person name="Kohler A."/>
            <person name="Grigoriev I.V."/>
            <person name="Martin F.M."/>
            <person name="Hacquard S."/>
        </authorList>
    </citation>
    <scope>NUCLEOTIDE SEQUENCE</scope>
    <source>
        <strain evidence="2">MPI-SDFR-AT-0120</strain>
    </source>
</reference>
<feature type="region of interest" description="Disordered" evidence="1">
    <location>
        <begin position="1"/>
        <end position="41"/>
    </location>
</feature>
<dbReference type="EMBL" id="JAGMVJ010000002">
    <property type="protein sequence ID" value="KAH7093594.1"/>
    <property type="molecule type" value="Genomic_DNA"/>
</dbReference>
<feature type="compositionally biased region" description="Polar residues" evidence="1">
    <location>
        <begin position="30"/>
        <end position="40"/>
    </location>
</feature>
<dbReference type="Proteomes" id="UP000813461">
    <property type="component" value="Unassembled WGS sequence"/>
</dbReference>
<gene>
    <name evidence="2" type="ORF">FB567DRAFT_177036</name>
</gene>
<evidence type="ECO:0000313" key="3">
    <source>
        <dbReference type="Proteomes" id="UP000813461"/>
    </source>
</evidence>
<evidence type="ECO:0000256" key="1">
    <source>
        <dbReference type="SAM" id="MobiDB-lite"/>
    </source>
</evidence>
<accession>A0A8K0RDJ3</accession>
<name>A0A8K0RDJ3_9PLEO</name>
<evidence type="ECO:0000313" key="2">
    <source>
        <dbReference type="EMBL" id="KAH7093594.1"/>
    </source>
</evidence>
<keyword evidence="3" id="KW-1185">Reference proteome</keyword>
<sequence length="169" mass="18482">MSKIVPHNSKAEEAQAQGSRISHDQDAPPSYTSDTANPPTYDSIVASVHESMASLATGDPSETISVPMISRMHNKSFHDMNPFSRKTGRITQTVKAREMTREFYLKHYVKDSEGNFIGTASQAPDAGLVFVPGKSTPEDLMRQVNEVGFGKQQIRGGGMGKLGTRIREV</sequence>
<comment type="caution">
    <text evidence="2">The sequence shown here is derived from an EMBL/GenBank/DDBJ whole genome shotgun (WGS) entry which is preliminary data.</text>
</comment>
<proteinExistence type="predicted"/>
<dbReference type="OrthoDB" id="4158258at2759"/>
<protein>
    <submittedName>
        <fullName evidence="2">Uncharacterized protein</fullName>
    </submittedName>
</protein>
<dbReference type="AlphaFoldDB" id="A0A8K0RDJ3"/>
<organism evidence="2 3">
    <name type="scientific">Paraphoma chrysanthemicola</name>
    <dbReference type="NCBI Taxonomy" id="798071"/>
    <lineage>
        <taxon>Eukaryota</taxon>
        <taxon>Fungi</taxon>
        <taxon>Dikarya</taxon>
        <taxon>Ascomycota</taxon>
        <taxon>Pezizomycotina</taxon>
        <taxon>Dothideomycetes</taxon>
        <taxon>Pleosporomycetidae</taxon>
        <taxon>Pleosporales</taxon>
        <taxon>Pleosporineae</taxon>
        <taxon>Phaeosphaeriaceae</taxon>
        <taxon>Paraphoma</taxon>
    </lineage>
</organism>